<dbReference type="NCBIfam" id="TIGR00964">
    <property type="entry name" value="secE_bact"/>
    <property type="match status" value="1"/>
</dbReference>
<feature type="transmembrane region" description="Helical" evidence="9">
    <location>
        <begin position="35"/>
        <end position="54"/>
    </location>
</feature>
<evidence type="ECO:0000256" key="2">
    <source>
        <dbReference type="ARBA" id="ARBA00022448"/>
    </source>
</evidence>
<proteinExistence type="inferred from homology"/>
<dbReference type="PANTHER" id="PTHR33910">
    <property type="entry name" value="PROTEIN TRANSLOCASE SUBUNIT SECE"/>
    <property type="match status" value="1"/>
</dbReference>
<dbReference type="RefSeq" id="WP_084394267.1">
    <property type="nucleotide sequence ID" value="NZ_BMKF01000001.1"/>
</dbReference>
<keyword evidence="3 9" id="KW-1003">Cell membrane</keyword>
<comment type="function">
    <text evidence="9">Essential subunit of the Sec protein translocation channel SecYEG. Clamps together the 2 halves of SecY. May contact the channel plug during translocation.</text>
</comment>
<evidence type="ECO:0000256" key="9">
    <source>
        <dbReference type="HAMAP-Rule" id="MF_00422"/>
    </source>
</evidence>
<organism evidence="10 11">
    <name type="scientific">Henriciella pelagia</name>
    <dbReference type="NCBI Taxonomy" id="1977912"/>
    <lineage>
        <taxon>Bacteria</taxon>
        <taxon>Pseudomonadati</taxon>
        <taxon>Pseudomonadota</taxon>
        <taxon>Alphaproteobacteria</taxon>
        <taxon>Hyphomonadales</taxon>
        <taxon>Hyphomonadaceae</taxon>
        <taxon>Henriciella</taxon>
    </lineage>
</organism>
<keyword evidence="11" id="KW-1185">Reference proteome</keyword>
<dbReference type="Pfam" id="PF00584">
    <property type="entry name" value="SecE"/>
    <property type="match status" value="1"/>
</dbReference>
<comment type="similarity">
    <text evidence="9">Belongs to the SecE/SEC61-gamma family.</text>
</comment>
<dbReference type="InterPro" id="IPR001901">
    <property type="entry name" value="Translocase_SecE/Sec61-g"/>
</dbReference>
<keyword evidence="4 9" id="KW-0812">Transmembrane</keyword>
<comment type="caution">
    <text evidence="10">The sequence shown here is derived from an EMBL/GenBank/DDBJ whole genome shotgun (WGS) entry which is preliminary data.</text>
</comment>
<evidence type="ECO:0000256" key="1">
    <source>
        <dbReference type="ARBA" id="ARBA00004370"/>
    </source>
</evidence>
<keyword evidence="2 9" id="KW-0813">Transport</keyword>
<dbReference type="HAMAP" id="MF_00422">
    <property type="entry name" value="SecE"/>
    <property type="match status" value="1"/>
</dbReference>
<dbReference type="InterPro" id="IPR005807">
    <property type="entry name" value="SecE_bac"/>
</dbReference>
<dbReference type="Gene3D" id="1.20.5.1030">
    <property type="entry name" value="Preprotein translocase secy subunit"/>
    <property type="match status" value="1"/>
</dbReference>
<keyword evidence="7 9" id="KW-0811">Translocation</keyword>
<comment type="subunit">
    <text evidence="9">Component of the Sec protein translocase complex. Heterotrimer consisting of SecY, SecE and SecG subunits. The heterotrimers can form oligomers, although 1 heterotrimer is thought to be able to translocate proteins. Interacts with the ribosome. Interacts with SecDF, and other proteins may be involved. Interacts with SecA.</text>
</comment>
<evidence type="ECO:0000256" key="3">
    <source>
        <dbReference type="ARBA" id="ARBA00022475"/>
    </source>
</evidence>
<keyword evidence="5 9" id="KW-0653">Protein transport</keyword>
<evidence type="ECO:0000256" key="8">
    <source>
        <dbReference type="ARBA" id="ARBA00023136"/>
    </source>
</evidence>
<evidence type="ECO:0000313" key="11">
    <source>
        <dbReference type="Proteomes" id="UP000628854"/>
    </source>
</evidence>
<keyword evidence="6 9" id="KW-1133">Transmembrane helix</keyword>
<dbReference type="PANTHER" id="PTHR33910:SF1">
    <property type="entry name" value="PROTEIN TRANSLOCASE SUBUNIT SECE"/>
    <property type="match status" value="1"/>
</dbReference>
<dbReference type="InterPro" id="IPR038379">
    <property type="entry name" value="SecE_sf"/>
</dbReference>
<keyword evidence="8 9" id="KW-0472">Membrane</keyword>
<evidence type="ECO:0000256" key="5">
    <source>
        <dbReference type="ARBA" id="ARBA00022927"/>
    </source>
</evidence>
<name>A0ABQ1JAU7_9PROT</name>
<evidence type="ECO:0000256" key="4">
    <source>
        <dbReference type="ARBA" id="ARBA00022692"/>
    </source>
</evidence>
<dbReference type="PRINTS" id="PR01650">
    <property type="entry name" value="SECETRNLCASE"/>
</dbReference>
<evidence type="ECO:0000256" key="6">
    <source>
        <dbReference type="ARBA" id="ARBA00022989"/>
    </source>
</evidence>
<sequence>MADKDKKKSVDPITFARQVEAEGRKVTWTSPSETVQATIMVVIMSIIVALFLFFTDQIIAVLIRLITGLGA</sequence>
<dbReference type="Proteomes" id="UP000628854">
    <property type="component" value="Unassembled WGS sequence"/>
</dbReference>
<comment type="subcellular location">
    <subcellularLocation>
        <location evidence="9">Cell membrane</location>
        <topology evidence="9">Single-pass membrane protein</topology>
    </subcellularLocation>
    <subcellularLocation>
        <location evidence="1">Membrane</location>
    </subcellularLocation>
</comment>
<evidence type="ECO:0000256" key="7">
    <source>
        <dbReference type="ARBA" id="ARBA00023010"/>
    </source>
</evidence>
<evidence type="ECO:0000313" key="10">
    <source>
        <dbReference type="EMBL" id="GGB62114.1"/>
    </source>
</evidence>
<reference evidence="11" key="1">
    <citation type="journal article" date="2019" name="Int. J. Syst. Evol. Microbiol.">
        <title>The Global Catalogue of Microorganisms (GCM) 10K type strain sequencing project: providing services to taxonomists for standard genome sequencing and annotation.</title>
        <authorList>
            <consortium name="The Broad Institute Genomics Platform"/>
            <consortium name="The Broad Institute Genome Sequencing Center for Infectious Disease"/>
            <person name="Wu L."/>
            <person name="Ma J."/>
        </authorList>
    </citation>
    <scope>NUCLEOTIDE SEQUENCE [LARGE SCALE GENOMIC DNA]</scope>
    <source>
        <strain evidence="11">CGMCC 1.15928</strain>
    </source>
</reference>
<protein>
    <recommendedName>
        <fullName evidence="9">Protein translocase subunit SecE</fullName>
    </recommendedName>
</protein>
<accession>A0ABQ1JAU7</accession>
<dbReference type="EMBL" id="BMKF01000001">
    <property type="protein sequence ID" value="GGB62114.1"/>
    <property type="molecule type" value="Genomic_DNA"/>
</dbReference>
<gene>
    <name evidence="9" type="primary">secE</name>
    <name evidence="10" type="ORF">GCM10011503_08460</name>
</gene>